<evidence type="ECO:0000256" key="1">
    <source>
        <dbReference type="ARBA" id="ARBA00022729"/>
    </source>
</evidence>
<keyword evidence="4" id="KW-1185">Reference proteome</keyword>
<name>A0A326S0M6_9BACT</name>
<dbReference type="EMBL" id="QKTX01000001">
    <property type="protein sequence ID" value="PZV87177.1"/>
    <property type="molecule type" value="Genomic_DNA"/>
</dbReference>
<dbReference type="InterPro" id="IPR006644">
    <property type="entry name" value="Cadg"/>
</dbReference>
<keyword evidence="1" id="KW-0732">Signal</keyword>
<feature type="domain" description="Dystroglycan-type cadherin-like" evidence="2">
    <location>
        <begin position="757"/>
        <end position="856"/>
    </location>
</feature>
<dbReference type="SMART" id="SM00710">
    <property type="entry name" value="PbH1"/>
    <property type="match status" value="6"/>
</dbReference>
<evidence type="ECO:0000259" key="2">
    <source>
        <dbReference type="SMART" id="SM00736"/>
    </source>
</evidence>
<sequence>MKQLYKSFWICLALLWAALTPVLGQCILFPGNLVFSGVNLDDDGVDGTQKNDRFSFVLLQDVSENFEIYFTDIGWTSAGSFQSSAQALSDGAIKWTAPVGGVEAGTQITIDAKYNLSASHGTVSGVRATPNNSALYLDLGISGDQLFAFTGSLASPTFIAGVNLNQAWTSLLPDKLTSSESAIPSGLSIANVQNLSLTSSFQNGFTNAVITGTSFSGLFSTIVSSFNSPANWSFDETYLPTSIPAGFQLPKNLSFTVTPFNFLNAPTGTNTITYGNNTQFGVTTVDIRNIATYQWQISINGGVAFNPITEGGIYSGVSTNTLVITKPPVSYTNYQYRVYAVDACGNETFSSAITLTVNPKTLTASLIGTIQKERDGNTNATIQNSNLELNGVVGTDLVALVNPGTGTYASALPGTNIQVTVSGLSITGADVANYILNPSTASAAIGIIMDTTPPDGYTVAIDQDLINESNQSAVSFSFADAEIGSTYQYSFTSSGGGTPVSGSGTVSSASQQVAGINLSGLGQGTITLTLTLTDSYSNTGSPVTDTSIKFINSPPTVANPIPNQDTDEDTAFNFQFDLNTFQDPDNQVLSYTAQLSGGGPLPAWLMFDPAERTFSGTPANSDVGTVSIAVTADDGNGGTVTDTFDLTVINTNDAPTVVNPILDQFATQNAAFNFQFALDVFADIDLGDVLTYTAQISGGGELPTWLSFDGVNRRFSGTPGQSDVGNLDIDVIASDGNGGTVTDTFRITVVDVNDAPTVQNSIPNQDATEDEEFVFQFGSDVFFDLDGDDLSYSAQLSGGGSLPGWLTFNPAIRTFSGTPTNSDVGTVSITVTADDGNGGTVTDTFDITVINVNDAPTVANPIADQFATEDIAFNFQFGLNVFNDIDVGDILTYTAQLSDGGSLPLWLSFDGNNRRFSGTPGNSDVGNLDIVVTASDELGASVSDTFTLIVVGVNDAPVVTAPFFIQVTEDVLTPLTGISIEDVDAGTGEITLTLSVTSGALSATAGSGVTVGGTSSSLILSGSLSDLNDFISAGQVGFTTALNQTDQVGMELEVNDNGNTGTGGAKTDNTTVNLLVLSVNDPPVNVVPGPQNVDQGGVLIFSIANGNAISTSDVETGDDGLITVTLTAINGTLTLGGNTGVTTSPGDGIEDPTITLSGTVSNVNSAMNGLAFRPTVGYNGSASLTITSNDGGKFGLGGVLTDTDEISITVNSINPIVNRVTSSVADGFYKIGDVLIIEVEFDQVVEVNATGGSPTLKLETGGTDREAVYLEGSGTNTLSFTYTVQEGDFSSDLDYTGIDALALNGGIIENVSNDPAVLDLPVAGTSNSLSGQKDIGIDGVVPVITSVSVPSNGIYAIGQNLDFTINLSEAVLVNGTPQLSLTVGATTRQAIYIAGSGSTALVFRYTVQSGDLDLNGIVVGSLSLNDGTIRDAVGNNANLTLNSVGSTSQVLVDGERPSVITFTVSENQLAIGQTATVSITFSEAVTGLTAADFTVANGTLSGLSTADGGITWTATLTPVNGVEDPINIIQLDNTGYADLVGNSGSGVSASDNYAVDTQRPVVVSFMVSDTQLAAGETSLVTLTFSEAVTGLTVADFTVANGTLSGLTTSDGGITWTVTLTPDNGVEDATNVITLDNTGYTDLAGNSGTGTTDSNNYTVDTQVPTAILSVNDTQLILGETTTVTVTFSEAVTGLTVADFTVANGTLSGLSTADGGITWTATLTPDNGVEDPTNVITLDNTGYQDAAGNAGTGTTDSNNYAVDTQRPTATITVGDTQLTVGETTIVTIAFSEAVTGLSLGDFIVSNGLLGSLSTEDNMTYTAILTPLPNTEDATNVIRLDNTGFRDLAGNSGSGTTESNNYLVDTQPPLVNTQNITIQLNETGNVSIQANQVDDNSTDGFGIADLMIDQTDFDCSDVGPNTVTLTVTDVNGNTATGTAIVTVEDNTAPVVNTRNLTIQLDATGNASITADQLNNGSADACGIQSITASKTSFDCSNVGPSTVTLTVTDVNGNTATGTAIVTVEDNIAPVVNTQNLTIQLDATGNASINAADLNNGSNDACGIQSIILSKATFDCSDIGENTVTLTVTDVNGNTATGTAVVTVEDRLAPVPTRAQLNPITAICQLTELVAPTAEDNCGGLITATTDAKLPIRETTTVTWVFVDSQGNQTIQTQEIRIEDPVAPEISEVPEDFEVILFANRPYVLPDFTKIANAKDNCTLVSFTQNLEPGRVFMTPGKIEVVLTAVDSFENETTVSFTITLSNRLLIGLTDPALITVPWNTAANAISVPQNITVTLSDGEVITLPVTWDLAGYNPLLSAVYQFMGTLTLGDIQNPENLQPKLTILVADKLLPTDILLSNSAFGANTGTNLPIGGFTTVDPQDNIHVYELVSPGLNDGKYFRIVGNQLFFDTEESLPGKVNFTITVRSTDRVGNSIERTFTLTRTRIPIEQIEVFNSFTPNNDGTNDTWGIPDLQFFQGGRVQVFDRDGRRVFYTESPAVRWDGSFEGKELPTGSYIWILESRETGEVRRGTLTLIRN</sequence>
<dbReference type="InterPro" id="IPR026341">
    <property type="entry name" value="T9SS_type_B"/>
</dbReference>
<dbReference type="InterPro" id="IPR013783">
    <property type="entry name" value="Ig-like_fold"/>
</dbReference>
<feature type="domain" description="Dystroglycan-type cadherin-like" evidence="2">
    <location>
        <begin position="857"/>
        <end position="957"/>
    </location>
</feature>
<dbReference type="InterPro" id="IPR006626">
    <property type="entry name" value="PbH1"/>
</dbReference>
<dbReference type="Gene3D" id="2.60.40.10">
    <property type="entry name" value="Immunoglobulins"/>
    <property type="match status" value="6"/>
</dbReference>
<dbReference type="SUPFAM" id="SSF49313">
    <property type="entry name" value="Cadherin-like"/>
    <property type="match status" value="4"/>
</dbReference>
<dbReference type="PANTHER" id="PTHR24273:SF32">
    <property type="entry name" value="HYALIN"/>
    <property type="match status" value="1"/>
</dbReference>
<dbReference type="NCBIfam" id="TIGR04131">
    <property type="entry name" value="Bac_Flav_CTERM"/>
    <property type="match status" value="1"/>
</dbReference>
<dbReference type="PANTHER" id="PTHR24273">
    <property type="entry name" value="FI04643P-RELATED"/>
    <property type="match status" value="1"/>
</dbReference>
<reference evidence="3 4" key="1">
    <citation type="submission" date="2018-06" db="EMBL/GenBank/DDBJ databases">
        <title>Genomic Encyclopedia of Archaeal and Bacterial Type Strains, Phase II (KMG-II): from individual species to whole genera.</title>
        <authorList>
            <person name="Goeker M."/>
        </authorList>
    </citation>
    <scope>NUCLEOTIDE SEQUENCE [LARGE SCALE GENOMIC DNA]</scope>
    <source>
        <strain evidence="3 4">T4</strain>
    </source>
</reference>
<dbReference type="GO" id="GO:0016020">
    <property type="term" value="C:membrane"/>
    <property type="evidence" value="ECO:0007669"/>
    <property type="project" value="InterPro"/>
</dbReference>
<dbReference type="OrthoDB" id="1097758at2"/>
<dbReference type="Pfam" id="PF05345">
    <property type="entry name" value="He_PIG"/>
    <property type="match status" value="4"/>
</dbReference>
<evidence type="ECO:0000313" key="3">
    <source>
        <dbReference type="EMBL" id="PZV87177.1"/>
    </source>
</evidence>
<dbReference type="SMART" id="SM00736">
    <property type="entry name" value="CADG"/>
    <property type="match status" value="4"/>
</dbReference>
<dbReference type="InterPro" id="IPR014755">
    <property type="entry name" value="Cu-Rt/internalin_Ig-like"/>
</dbReference>
<dbReference type="Proteomes" id="UP000248917">
    <property type="component" value="Unassembled WGS sequence"/>
</dbReference>
<accession>A0A326S0M6</accession>
<dbReference type="InterPro" id="IPR044048">
    <property type="entry name" value="Big_12"/>
</dbReference>
<comment type="caution">
    <text evidence="3">The sequence shown here is derived from an EMBL/GenBank/DDBJ whole genome shotgun (WGS) entry which is preliminary data.</text>
</comment>
<dbReference type="Pfam" id="PF13585">
    <property type="entry name" value="CHU_C"/>
    <property type="match status" value="1"/>
</dbReference>
<gene>
    <name evidence="3" type="ORF">CLV31_10149</name>
</gene>
<dbReference type="Pfam" id="PF19078">
    <property type="entry name" value="Big_12"/>
    <property type="match status" value="4"/>
</dbReference>
<dbReference type="InterPro" id="IPR015919">
    <property type="entry name" value="Cadherin-like_sf"/>
</dbReference>
<organism evidence="3 4">
    <name type="scientific">Algoriphagus aquaeductus</name>
    <dbReference type="NCBI Taxonomy" id="475299"/>
    <lineage>
        <taxon>Bacteria</taxon>
        <taxon>Pseudomonadati</taxon>
        <taxon>Bacteroidota</taxon>
        <taxon>Cytophagia</taxon>
        <taxon>Cytophagales</taxon>
        <taxon>Cyclobacteriaceae</taxon>
        <taxon>Algoriphagus</taxon>
    </lineage>
</organism>
<evidence type="ECO:0000313" key="4">
    <source>
        <dbReference type="Proteomes" id="UP000248917"/>
    </source>
</evidence>
<dbReference type="Gene3D" id="2.60.40.1220">
    <property type="match status" value="2"/>
</dbReference>
<feature type="domain" description="Dystroglycan-type cadherin-like" evidence="2">
    <location>
        <begin position="656"/>
        <end position="756"/>
    </location>
</feature>
<feature type="domain" description="Dystroglycan-type cadherin-like" evidence="2">
    <location>
        <begin position="556"/>
        <end position="655"/>
    </location>
</feature>
<protein>
    <submittedName>
        <fullName evidence="3">Gliding motility-associated-like protein</fullName>
    </submittedName>
</protein>
<dbReference type="InterPro" id="IPR041248">
    <property type="entry name" value="YDG"/>
</dbReference>
<dbReference type="RefSeq" id="WP_111390869.1">
    <property type="nucleotide sequence ID" value="NZ_QKTX01000001.1"/>
</dbReference>
<dbReference type="Pfam" id="PF18657">
    <property type="entry name" value="YDG"/>
    <property type="match status" value="1"/>
</dbReference>
<dbReference type="GO" id="GO:0005509">
    <property type="term" value="F:calcium ion binding"/>
    <property type="evidence" value="ECO:0007669"/>
    <property type="project" value="InterPro"/>
</dbReference>
<proteinExistence type="predicted"/>